<reference evidence="1 2" key="1">
    <citation type="journal article" date="2019" name="Int. J. Syst. Evol. Microbiol.">
        <title>Undibacterium piscinae sp. nov., isolated from Korean shiner intestine.</title>
        <authorList>
            <person name="Lee S.Y."/>
            <person name="Kang W."/>
            <person name="Kim P.S."/>
            <person name="Kim H.S."/>
            <person name="Sung H."/>
            <person name="Shin N.R."/>
            <person name="Whon T.W."/>
            <person name="Yun J.H."/>
            <person name="Lee J.Y."/>
            <person name="Lee J.Y."/>
            <person name="Jung M.J."/>
            <person name="Jeong Y.S."/>
            <person name="Tak E.J."/>
            <person name="Han J.E."/>
            <person name="Hyun D.W."/>
            <person name="Kang M.S."/>
            <person name="Lee K.E."/>
            <person name="Lee B.H."/>
            <person name="Bae J.W."/>
        </authorList>
    </citation>
    <scope>NUCLEOTIDE SEQUENCE [LARGE SCALE GENOMIC DNA]</scope>
    <source>
        <strain evidence="1 2">S11R28</strain>
    </source>
</reference>
<organism evidence="1 2">
    <name type="scientific">Undibacterium piscinae</name>
    <dbReference type="NCBI Taxonomy" id="2495591"/>
    <lineage>
        <taxon>Bacteria</taxon>
        <taxon>Pseudomonadati</taxon>
        <taxon>Pseudomonadota</taxon>
        <taxon>Betaproteobacteria</taxon>
        <taxon>Burkholderiales</taxon>
        <taxon>Oxalobacteraceae</taxon>
        <taxon>Undibacterium</taxon>
    </lineage>
</organism>
<proteinExistence type="predicted"/>
<evidence type="ECO:0000313" key="2">
    <source>
        <dbReference type="Proteomes" id="UP000274350"/>
    </source>
</evidence>
<gene>
    <name evidence="1" type="ORF">EJG51_010610</name>
</gene>
<dbReference type="EMBL" id="CP051152">
    <property type="protein sequence ID" value="QJQ06233.1"/>
    <property type="molecule type" value="Genomic_DNA"/>
</dbReference>
<dbReference type="Proteomes" id="UP000274350">
    <property type="component" value="Chromosome"/>
</dbReference>
<dbReference type="AlphaFoldDB" id="A0A6M4A535"/>
<accession>A0A6M4A535</accession>
<keyword evidence="2" id="KW-1185">Reference proteome</keyword>
<dbReference type="KEGG" id="upi:EJG51_010610"/>
<sequence>MAASILKRAGSAMQDDIADGTRWAIAQGYADPKLYGLIKDPDLYKCGINWVGVTHQSDV</sequence>
<evidence type="ECO:0000313" key="1">
    <source>
        <dbReference type="EMBL" id="QJQ06233.1"/>
    </source>
</evidence>
<name>A0A6M4A535_9BURK</name>
<protein>
    <submittedName>
        <fullName evidence="1">Uncharacterized protein</fullName>
    </submittedName>
</protein>